<evidence type="ECO:0000313" key="1">
    <source>
        <dbReference type="EMBL" id="RHN44315.1"/>
    </source>
</evidence>
<sequence>MKVSNSVGSIWSLSLPLLNNNTREREENVHAGPTKNNVGSKCCKDLLYVFLLQ</sequence>
<evidence type="ECO:0000313" key="2">
    <source>
        <dbReference type="Proteomes" id="UP000265566"/>
    </source>
</evidence>
<protein>
    <submittedName>
        <fullName evidence="1">Uncharacterized protein</fullName>
    </submittedName>
</protein>
<dbReference type="Gramene" id="rna38418">
    <property type="protein sequence ID" value="RHN44315.1"/>
    <property type="gene ID" value="gene38418"/>
</dbReference>
<dbReference type="AlphaFoldDB" id="A0A396GZN6"/>
<dbReference type="Proteomes" id="UP000265566">
    <property type="component" value="Chromosome 7"/>
</dbReference>
<dbReference type="EMBL" id="PSQE01000007">
    <property type="protein sequence ID" value="RHN44315.1"/>
    <property type="molecule type" value="Genomic_DNA"/>
</dbReference>
<accession>A0A396GZN6</accession>
<name>A0A396GZN6_MEDTR</name>
<organism evidence="1 2">
    <name type="scientific">Medicago truncatula</name>
    <name type="common">Barrel medic</name>
    <name type="synonym">Medicago tribuloides</name>
    <dbReference type="NCBI Taxonomy" id="3880"/>
    <lineage>
        <taxon>Eukaryota</taxon>
        <taxon>Viridiplantae</taxon>
        <taxon>Streptophyta</taxon>
        <taxon>Embryophyta</taxon>
        <taxon>Tracheophyta</taxon>
        <taxon>Spermatophyta</taxon>
        <taxon>Magnoliopsida</taxon>
        <taxon>eudicotyledons</taxon>
        <taxon>Gunneridae</taxon>
        <taxon>Pentapetalae</taxon>
        <taxon>rosids</taxon>
        <taxon>fabids</taxon>
        <taxon>Fabales</taxon>
        <taxon>Fabaceae</taxon>
        <taxon>Papilionoideae</taxon>
        <taxon>50 kb inversion clade</taxon>
        <taxon>NPAAA clade</taxon>
        <taxon>Hologalegina</taxon>
        <taxon>IRL clade</taxon>
        <taxon>Trifolieae</taxon>
        <taxon>Medicago</taxon>
    </lineage>
</organism>
<reference evidence="2" key="1">
    <citation type="journal article" date="2018" name="Nat. Plants">
        <title>Whole-genome landscape of Medicago truncatula symbiotic genes.</title>
        <authorList>
            <person name="Pecrix Y."/>
            <person name="Staton S.E."/>
            <person name="Sallet E."/>
            <person name="Lelandais-Briere C."/>
            <person name="Moreau S."/>
            <person name="Carrere S."/>
            <person name="Blein T."/>
            <person name="Jardinaud M.F."/>
            <person name="Latrasse D."/>
            <person name="Zouine M."/>
            <person name="Zahm M."/>
            <person name="Kreplak J."/>
            <person name="Mayjonade B."/>
            <person name="Satge C."/>
            <person name="Perez M."/>
            <person name="Cauet S."/>
            <person name="Marande W."/>
            <person name="Chantry-Darmon C."/>
            <person name="Lopez-Roques C."/>
            <person name="Bouchez O."/>
            <person name="Berard A."/>
            <person name="Debelle F."/>
            <person name="Munos S."/>
            <person name="Bendahmane A."/>
            <person name="Berges H."/>
            <person name="Niebel A."/>
            <person name="Buitink J."/>
            <person name="Frugier F."/>
            <person name="Benhamed M."/>
            <person name="Crespi M."/>
            <person name="Gouzy J."/>
            <person name="Gamas P."/>
        </authorList>
    </citation>
    <scope>NUCLEOTIDE SEQUENCE [LARGE SCALE GENOMIC DNA]</scope>
    <source>
        <strain evidence="2">cv. Jemalong A17</strain>
    </source>
</reference>
<proteinExistence type="predicted"/>
<gene>
    <name evidence="1" type="ORF">MtrunA17_Chr7g0218051</name>
</gene>
<comment type="caution">
    <text evidence="1">The sequence shown here is derived from an EMBL/GenBank/DDBJ whole genome shotgun (WGS) entry which is preliminary data.</text>
</comment>